<dbReference type="STRING" id="157652.A0A371F1G3"/>
<name>A0A371F1G3_MUCPR</name>
<reference evidence="2" key="1">
    <citation type="submission" date="2018-05" db="EMBL/GenBank/DDBJ databases">
        <title>Draft genome of Mucuna pruriens seed.</title>
        <authorList>
            <person name="Nnadi N.E."/>
            <person name="Vos R."/>
            <person name="Hasami M.H."/>
            <person name="Devisetty U.K."/>
            <person name="Aguiy J.C."/>
        </authorList>
    </citation>
    <scope>NUCLEOTIDE SEQUENCE [LARGE SCALE GENOMIC DNA]</scope>
    <source>
        <strain evidence="2">JCA_2017</strain>
    </source>
</reference>
<keyword evidence="3" id="KW-1185">Reference proteome</keyword>
<organism evidence="2 3">
    <name type="scientific">Mucuna pruriens</name>
    <name type="common">Velvet bean</name>
    <name type="synonym">Dolichos pruriens</name>
    <dbReference type="NCBI Taxonomy" id="157652"/>
    <lineage>
        <taxon>Eukaryota</taxon>
        <taxon>Viridiplantae</taxon>
        <taxon>Streptophyta</taxon>
        <taxon>Embryophyta</taxon>
        <taxon>Tracheophyta</taxon>
        <taxon>Spermatophyta</taxon>
        <taxon>Magnoliopsida</taxon>
        <taxon>eudicotyledons</taxon>
        <taxon>Gunneridae</taxon>
        <taxon>Pentapetalae</taxon>
        <taxon>rosids</taxon>
        <taxon>fabids</taxon>
        <taxon>Fabales</taxon>
        <taxon>Fabaceae</taxon>
        <taxon>Papilionoideae</taxon>
        <taxon>50 kb inversion clade</taxon>
        <taxon>NPAAA clade</taxon>
        <taxon>indigoferoid/millettioid clade</taxon>
        <taxon>Phaseoleae</taxon>
        <taxon>Mucuna</taxon>
    </lineage>
</organism>
<dbReference type="Proteomes" id="UP000257109">
    <property type="component" value="Unassembled WGS sequence"/>
</dbReference>
<dbReference type="OrthoDB" id="1107506at2759"/>
<feature type="region of interest" description="Disordered" evidence="1">
    <location>
        <begin position="1"/>
        <end position="116"/>
    </location>
</feature>
<dbReference type="EMBL" id="QJKJ01011061">
    <property type="protein sequence ID" value="RDX72121.1"/>
    <property type="molecule type" value="Genomic_DNA"/>
</dbReference>
<dbReference type="AlphaFoldDB" id="A0A371F1G3"/>
<gene>
    <name evidence="2" type="ORF">CR513_48442</name>
</gene>
<feature type="non-terminal residue" evidence="2">
    <location>
        <position position="1"/>
    </location>
</feature>
<evidence type="ECO:0000256" key="1">
    <source>
        <dbReference type="SAM" id="MobiDB-lite"/>
    </source>
</evidence>
<feature type="non-terminal residue" evidence="2">
    <location>
        <position position="203"/>
    </location>
</feature>
<sequence>MPDKSPTLAQQYFVKEKEDKRDKDVSPVEVKDVENPKEAASKGAAVEKASEETPAVADESSEVNPPAEQSTNPTSDTSEVSNDATTEQSSGNTEEENVGGDQEAAKEGPQIEISDSNYKPNKALCVAAKGEGAPECDKFAKYTVLFALVNGLTDGMSKGKMEHSQDRSRLRLSKIVDQIHLFLSHTYPYSAEIKTLNPLRDVN</sequence>
<feature type="compositionally biased region" description="Polar residues" evidence="1">
    <location>
        <begin position="67"/>
        <end position="92"/>
    </location>
</feature>
<proteinExistence type="predicted"/>
<comment type="caution">
    <text evidence="2">The sequence shown here is derived from an EMBL/GenBank/DDBJ whole genome shotgun (WGS) entry which is preliminary data.</text>
</comment>
<accession>A0A371F1G3</accession>
<evidence type="ECO:0000313" key="2">
    <source>
        <dbReference type="EMBL" id="RDX72121.1"/>
    </source>
</evidence>
<evidence type="ECO:0000313" key="3">
    <source>
        <dbReference type="Proteomes" id="UP000257109"/>
    </source>
</evidence>
<protein>
    <submittedName>
        <fullName evidence="2">Uncharacterized protein</fullName>
    </submittedName>
</protein>
<feature type="compositionally biased region" description="Basic and acidic residues" evidence="1">
    <location>
        <begin position="14"/>
        <end position="40"/>
    </location>
</feature>